<dbReference type="Proteomes" id="UP000005938">
    <property type="component" value="Unassembled WGS sequence"/>
</dbReference>
<organism evidence="3 4">
    <name type="scientific">Imtechella halotolerans K1</name>
    <dbReference type="NCBI Taxonomy" id="946077"/>
    <lineage>
        <taxon>Bacteria</taxon>
        <taxon>Pseudomonadati</taxon>
        <taxon>Bacteroidota</taxon>
        <taxon>Flavobacteriia</taxon>
        <taxon>Flavobacteriales</taxon>
        <taxon>Flavobacteriaceae</taxon>
        <taxon>Imtechella</taxon>
    </lineage>
</organism>
<evidence type="ECO:0000313" key="3">
    <source>
        <dbReference type="EMBL" id="EID73833.1"/>
    </source>
</evidence>
<protein>
    <submittedName>
        <fullName evidence="3">Uncharacterized protein</fullName>
    </submittedName>
</protein>
<feature type="transmembrane region" description="Helical" evidence="2">
    <location>
        <begin position="20"/>
        <end position="38"/>
    </location>
</feature>
<name>I0WBR7_9FLAO</name>
<comment type="caution">
    <text evidence="3">The sequence shown here is derived from an EMBL/GenBank/DDBJ whole genome shotgun (WGS) entry which is preliminary data.</text>
</comment>
<dbReference type="eggNOG" id="ENOG50330EU">
    <property type="taxonomic scope" value="Bacteria"/>
</dbReference>
<keyword evidence="2" id="KW-1133">Transmembrane helix</keyword>
<reference evidence="3 4" key="1">
    <citation type="journal article" date="2012" name="J. Bacteriol.">
        <title>Genome Sequence of the Halotolerant Bacterium Imtechella halotolerans K1T.</title>
        <authorList>
            <person name="Kumar S."/>
            <person name="Vikram S."/>
            <person name="Subramanian S."/>
            <person name="Raghava G.P."/>
            <person name="Pinnaka A.K."/>
        </authorList>
    </citation>
    <scope>NUCLEOTIDE SEQUENCE [LARGE SCALE GENOMIC DNA]</scope>
    <source>
        <strain evidence="3 4">K1</strain>
    </source>
</reference>
<keyword evidence="4" id="KW-1185">Reference proteome</keyword>
<feature type="region of interest" description="Disordered" evidence="1">
    <location>
        <begin position="348"/>
        <end position="380"/>
    </location>
</feature>
<feature type="compositionally biased region" description="Basic and acidic residues" evidence="1">
    <location>
        <begin position="348"/>
        <end position="369"/>
    </location>
</feature>
<gene>
    <name evidence="3" type="ORF">W5A_09720</name>
</gene>
<sequence>MEKEKNHHKRTNRSKMLKKITVIIVILIVLLVTAWTYINRDGSAWRYINRGTTEEIGDVIAEHVSELYVNIADHAIMKKGKLLNEKYKIEYQKLPDTLYTLEYGEYLYPLFYEDHKKDEENNWFSPIDEHDLEVFNKNLDSMVDIKNMKYMVQYLNLVAKKAVSPPVYDCSGCIFTDIDMFNTYYRDEFSSYGMTQLPLVLKEKIIEFYNSNEGQRFRYVEKGNQSSSDLIWSGNLTGNEKTDYAILFKDGDNELEDNYLLVVFAGSNTGYYIVYSEKFYDKVILEALKTNVDVKEYYRQIYMNADDFVETANDGIVLKQMNEVDRVLVYNKEFDKMVNYHLRPSVDIEKEERDKHEENDVNEEGHEHEEGDEYEEGYEY</sequence>
<proteinExistence type="predicted"/>
<dbReference type="EMBL" id="AJJU01000017">
    <property type="protein sequence ID" value="EID73833.1"/>
    <property type="molecule type" value="Genomic_DNA"/>
</dbReference>
<accession>I0WBR7</accession>
<keyword evidence="2" id="KW-0812">Transmembrane</keyword>
<keyword evidence="2" id="KW-0472">Membrane</keyword>
<feature type="compositionally biased region" description="Acidic residues" evidence="1">
    <location>
        <begin position="370"/>
        <end position="380"/>
    </location>
</feature>
<evidence type="ECO:0000256" key="1">
    <source>
        <dbReference type="SAM" id="MobiDB-lite"/>
    </source>
</evidence>
<evidence type="ECO:0000313" key="4">
    <source>
        <dbReference type="Proteomes" id="UP000005938"/>
    </source>
</evidence>
<evidence type="ECO:0000256" key="2">
    <source>
        <dbReference type="SAM" id="Phobius"/>
    </source>
</evidence>
<dbReference type="AlphaFoldDB" id="I0WBR7"/>